<evidence type="ECO:0000256" key="2">
    <source>
        <dbReference type="ARBA" id="ARBA00023235"/>
    </source>
</evidence>
<evidence type="ECO:0000313" key="5">
    <source>
        <dbReference type="Proteomes" id="UP000599312"/>
    </source>
</evidence>
<evidence type="ECO:0000259" key="3">
    <source>
        <dbReference type="Pfam" id="PF01361"/>
    </source>
</evidence>
<dbReference type="AlphaFoldDB" id="A0A931BUG9"/>
<proteinExistence type="inferred from homology"/>
<dbReference type="Pfam" id="PF01361">
    <property type="entry name" value="Tautomerase"/>
    <property type="match status" value="1"/>
</dbReference>
<dbReference type="Proteomes" id="UP000599312">
    <property type="component" value="Unassembled WGS sequence"/>
</dbReference>
<dbReference type="PANTHER" id="PTHR35530:SF1">
    <property type="entry name" value="2-HYDROXYMUCONATE TAUTOMERASE"/>
    <property type="match status" value="1"/>
</dbReference>
<accession>A0A931BUG9</accession>
<evidence type="ECO:0000256" key="1">
    <source>
        <dbReference type="ARBA" id="ARBA00006723"/>
    </source>
</evidence>
<protein>
    <submittedName>
        <fullName evidence="4">Tautomerase family protein</fullName>
    </submittedName>
</protein>
<dbReference type="RefSeq" id="WP_196273352.1">
    <property type="nucleotide sequence ID" value="NZ_JADQDO010000012.1"/>
</dbReference>
<reference evidence="4" key="1">
    <citation type="submission" date="2020-11" db="EMBL/GenBank/DDBJ databases">
        <authorList>
            <person name="Kim M.K."/>
        </authorList>
    </citation>
    <scope>NUCLEOTIDE SEQUENCE</scope>
    <source>
        <strain evidence="4">BT350</strain>
    </source>
</reference>
<dbReference type="GO" id="GO:0016853">
    <property type="term" value="F:isomerase activity"/>
    <property type="evidence" value="ECO:0007669"/>
    <property type="project" value="UniProtKB-KW"/>
</dbReference>
<gene>
    <name evidence="4" type="ORF">I2H38_18525</name>
</gene>
<dbReference type="InterPro" id="IPR014347">
    <property type="entry name" value="Tautomerase/MIF_sf"/>
</dbReference>
<dbReference type="SUPFAM" id="SSF55331">
    <property type="entry name" value="Tautomerase/MIF"/>
    <property type="match status" value="1"/>
</dbReference>
<sequence length="68" mass="7551">MPVLRVSMIEGRDNEQKAKAAAALTVALEAHLGCRPEDVTIIFEEEPRENWAIAGKLLSEKRPAPERP</sequence>
<dbReference type="InterPro" id="IPR004370">
    <property type="entry name" value="4-OT-like_dom"/>
</dbReference>
<dbReference type="EMBL" id="JADQDO010000012">
    <property type="protein sequence ID" value="MBF9235365.1"/>
    <property type="molecule type" value="Genomic_DNA"/>
</dbReference>
<dbReference type="PANTHER" id="PTHR35530">
    <property type="entry name" value="TAUTOMERASE-RELATED"/>
    <property type="match status" value="1"/>
</dbReference>
<evidence type="ECO:0000313" key="4">
    <source>
        <dbReference type="EMBL" id="MBF9235365.1"/>
    </source>
</evidence>
<organism evidence="4 5">
    <name type="scientific">Microvirga alba</name>
    <dbReference type="NCBI Taxonomy" id="2791025"/>
    <lineage>
        <taxon>Bacteria</taxon>
        <taxon>Pseudomonadati</taxon>
        <taxon>Pseudomonadota</taxon>
        <taxon>Alphaproteobacteria</taxon>
        <taxon>Hyphomicrobiales</taxon>
        <taxon>Methylobacteriaceae</taxon>
        <taxon>Microvirga</taxon>
    </lineage>
</organism>
<dbReference type="Gene3D" id="3.30.429.10">
    <property type="entry name" value="Macrophage Migration Inhibitory Factor"/>
    <property type="match status" value="1"/>
</dbReference>
<comment type="caution">
    <text evidence="4">The sequence shown here is derived from an EMBL/GenBank/DDBJ whole genome shotgun (WGS) entry which is preliminary data.</text>
</comment>
<comment type="similarity">
    <text evidence="1">Belongs to the 4-oxalocrotonate tautomerase family.</text>
</comment>
<name>A0A931BUG9_9HYPH</name>
<keyword evidence="2" id="KW-0413">Isomerase</keyword>
<keyword evidence="5" id="KW-1185">Reference proteome</keyword>
<feature type="domain" description="4-oxalocrotonate tautomerase-like" evidence="3">
    <location>
        <begin position="2"/>
        <end position="60"/>
    </location>
</feature>